<dbReference type="Gene3D" id="3.70.10.10">
    <property type="match status" value="1"/>
</dbReference>
<proteinExistence type="inferred from homology"/>
<dbReference type="Pfam" id="PF02747">
    <property type="entry name" value="PCNA_C"/>
    <property type="match status" value="1"/>
</dbReference>
<dbReference type="InterPro" id="IPR022659">
    <property type="entry name" value="Pr_cel_nuc_antig_CS"/>
</dbReference>
<keyword evidence="2 4" id="KW-0235">DNA replication</keyword>
<dbReference type="PANTHER" id="PTHR11352">
    <property type="entry name" value="PROLIFERATING CELL NUCLEAR ANTIGEN"/>
    <property type="match status" value="1"/>
</dbReference>
<sequence length="245" mass="27267">MIDVIMTGELLKTVTRAIVALVSEARIHFLEKGLHSRAVDPANVAMVIVDIPKDSFEVYNIDEEKTIGVDMDRIFDISKSISTKDLVELIVEDESTLKVKFGSVEYKVALIDPSAIRKEPRIPELELPAKIVMDAGEFKKAIAAADKISDQVIFRSDKEGFRIEAKGDVDSIVFHMTETELIEFNGGEARSMFSVDYLKEFCKVAGSGDLLTIHLGTNYPVRLVFELVGGRAKVEYILAPRIESE</sequence>
<name>A0A075WAY5_ARCFL</name>
<dbReference type="InterPro" id="IPR046938">
    <property type="entry name" value="DNA_clamp_sf"/>
</dbReference>
<evidence type="ECO:0000256" key="4">
    <source>
        <dbReference type="HAMAP-Rule" id="MF_00317"/>
    </source>
</evidence>
<dbReference type="Proteomes" id="UP000028501">
    <property type="component" value="Chromosome"/>
</dbReference>
<dbReference type="GeneID" id="24793874"/>
<dbReference type="HAMAP" id="MF_00317">
    <property type="entry name" value="DNApol_clamp_arch"/>
    <property type="match status" value="1"/>
</dbReference>
<evidence type="ECO:0000259" key="7">
    <source>
        <dbReference type="Pfam" id="PF00705"/>
    </source>
</evidence>
<comment type="function">
    <text evidence="4">Sliding clamp subunit that acts as a moving platform for DNA processing. Responsible for tethering the catalytic subunit of DNA polymerase and other proteins to DNA during high-speed replication.</text>
</comment>
<dbReference type="AlphaFoldDB" id="A0A075WAY5"/>
<dbReference type="InterPro" id="IPR000730">
    <property type="entry name" value="Pr_cel_nuc_antig"/>
</dbReference>
<comment type="subunit">
    <text evidence="4">Homotrimer. The subunits circularize to form a toroid; DNA passes through its center. Replication factor C (RFC) is required to load the toroid on the DNA.</text>
</comment>
<dbReference type="SUPFAM" id="SSF55979">
    <property type="entry name" value="DNA clamp"/>
    <property type="match status" value="2"/>
</dbReference>
<dbReference type="Pfam" id="PF00705">
    <property type="entry name" value="PCNA_N"/>
    <property type="match status" value="1"/>
</dbReference>
<dbReference type="GO" id="GO:0003677">
    <property type="term" value="F:DNA binding"/>
    <property type="evidence" value="ECO:0007669"/>
    <property type="project" value="UniProtKB-UniRule"/>
</dbReference>
<dbReference type="KEGG" id="afg:AFULGI_00003340"/>
<dbReference type="RefSeq" id="WP_010877842.1">
    <property type="nucleotide sequence ID" value="NZ_CP006577.1"/>
</dbReference>
<evidence type="ECO:0000256" key="1">
    <source>
        <dbReference type="ARBA" id="ARBA00010462"/>
    </source>
</evidence>
<evidence type="ECO:0000256" key="6">
    <source>
        <dbReference type="RuleBase" id="RU003673"/>
    </source>
</evidence>
<dbReference type="GO" id="GO:0006275">
    <property type="term" value="P:regulation of DNA replication"/>
    <property type="evidence" value="ECO:0007669"/>
    <property type="project" value="UniProtKB-UniRule"/>
</dbReference>
<dbReference type="PRINTS" id="PR00339">
    <property type="entry name" value="PCNACYCLIN"/>
</dbReference>
<dbReference type="InterPro" id="IPR022648">
    <property type="entry name" value="Pr_cel_nuc_antig_N"/>
</dbReference>
<evidence type="ECO:0000259" key="8">
    <source>
        <dbReference type="Pfam" id="PF02747"/>
    </source>
</evidence>
<dbReference type="SMR" id="A0A075WAY5"/>
<dbReference type="CDD" id="cd00577">
    <property type="entry name" value="PCNA"/>
    <property type="match status" value="1"/>
</dbReference>
<reference evidence="9 10" key="1">
    <citation type="submission" date="2013-07" db="EMBL/GenBank/DDBJ databases">
        <title>Genome of Archaeoglobus fulgidus.</title>
        <authorList>
            <person name="Fiebig A."/>
            <person name="Birkeland N.-K."/>
        </authorList>
    </citation>
    <scope>NUCLEOTIDE SEQUENCE [LARGE SCALE GENOMIC DNA]</scope>
    <source>
        <strain evidence="9 10">DSM 8774</strain>
    </source>
</reference>
<evidence type="ECO:0000313" key="10">
    <source>
        <dbReference type="Proteomes" id="UP000028501"/>
    </source>
</evidence>
<dbReference type="InterPro" id="IPR022649">
    <property type="entry name" value="Pr_cel_nuc_antig_C"/>
</dbReference>
<dbReference type="PANTHER" id="PTHR11352:SF0">
    <property type="entry name" value="PROLIFERATING CELL NUCLEAR ANTIGEN"/>
    <property type="match status" value="1"/>
</dbReference>
<evidence type="ECO:0000256" key="5">
    <source>
        <dbReference type="RuleBase" id="RU003671"/>
    </source>
</evidence>
<accession>A0A075WAY5</accession>
<dbReference type="EMBL" id="CP006577">
    <property type="protein sequence ID" value="AIG97156.1"/>
    <property type="molecule type" value="Genomic_DNA"/>
</dbReference>
<organism evidence="9 10">
    <name type="scientific">Archaeoglobus fulgidus DSM 8774</name>
    <dbReference type="NCBI Taxonomy" id="1344584"/>
    <lineage>
        <taxon>Archaea</taxon>
        <taxon>Methanobacteriati</taxon>
        <taxon>Methanobacteriota</taxon>
        <taxon>Archaeoglobi</taxon>
        <taxon>Archaeoglobales</taxon>
        <taxon>Archaeoglobaceae</taxon>
        <taxon>Archaeoglobus</taxon>
    </lineage>
</organism>
<evidence type="ECO:0000256" key="3">
    <source>
        <dbReference type="ARBA" id="ARBA00023125"/>
    </source>
</evidence>
<dbReference type="GO" id="GO:0030337">
    <property type="term" value="F:DNA polymerase processivity factor activity"/>
    <property type="evidence" value="ECO:0007669"/>
    <property type="project" value="UniProtKB-UniRule"/>
</dbReference>
<dbReference type="NCBIfam" id="NF002222">
    <property type="entry name" value="PRK01115.1-5"/>
    <property type="match status" value="1"/>
</dbReference>
<feature type="domain" description="Proliferating cell nuclear antigen PCNA C-terminal" evidence="8">
    <location>
        <begin position="122"/>
        <end position="231"/>
    </location>
</feature>
<keyword evidence="3 4" id="KW-0238">DNA-binding</keyword>
<evidence type="ECO:0000256" key="2">
    <source>
        <dbReference type="ARBA" id="ARBA00022705"/>
    </source>
</evidence>
<dbReference type="PROSITE" id="PS01251">
    <property type="entry name" value="PCNA_1"/>
    <property type="match status" value="1"/>
</dbReference>
<gene>
    <name evidence="4" type="primary">pcn</name>
    <name evidence="9" type="ORF">AFULGI_00003340</name>
</gene>
<dbReference type="HOGENOM" id="CLU_043978_1_1_2"/>
<comment type="similarity">
    <text evidence="1 4 5">Belongs to the PCNA family.</text>
</comment>
<dbReference type="GO" id="GO:0006272">
    <property type="term" value="P:leading strand elongation"/>
    <property type="evidence" value="ECO:0007669"/>
    <property type="project" value="TreeGrafter"/>
</dbReference>
<protein>
    <recommendedName>
        <fullName evidence="4">DNA polymerase sliding clamp</fullName>
    </recommendedName>
    <alternativeName>
        <fullName evidence="4">Proliferating cell nuclear antigen homolog</fullName>
        <shortName evidence="4">PCNA</shortName>
    </alternativeName>
</protein>
<feature type="domain" description="Proliferating cell nuclear antigen PCNA N-terminal" evidence="7">
    <location>
        <begin position="6"/>
        <end position="95"/>
    </location>
</feature>
<comment type="function">
    <text evidence="6">Sliding clamp subunit. Responsible for tethering the catalytic subunit of DNA polymerase to DNA during high-speed replication.</text>
</comment>
<evidence type="ECO:0000313" key="9">
    <source>
        <dbReference type="EMBL" id="AIG97156.1"/>
    </source>
</evidence>